<reference evidence="2" key="1">
    <citation type="submission" date="2024-07" db="EMBL/GenBank/DDBJ databases">
        <title>Two chromosome-level genome assemblies of Korean endemic species Abeliophyllum distichum and Forsythia ovata (Oleaceae).</title>
        <authorList>
            <person name="Jang H."/>
        </authorList>
    </citation>
    <scope>NUCLEOTIDE SEQUENCE [LARGE SCALE GENOMIC DNA]</scope>
</reference>
<evidence type="ECO:0000313" key="1">
    <source>
        <dbReference type="EMBL" id="KAL2455610.1"/>
    </source>
</evidence>
<gene>
    <name evidence="1" type="ORF">Adt_47194</name>
</gene>
<evidence type="ECO:0000313" key="2">
    <source>
        <dbReference type="Proteomes" id="UP001604336"/>
    </source>
</evidence>
<name>A0ABD1NVH5_9LAMI</name>
<keyword evidence="2" id="KW-1185">Reference proteome</keyword>
<sequence length="153" mass="17906">MPCIKDQKHNTELSDKNKFVNESDLNLLDLNPREDDQVEVESLLNDVNVPDEEENVPLDQVIPENPLHNYQLTKDRERKEIRPLIRFDQADFAFVYNVQDFLGNEPSSFEEVMESKDANLWFVAMREEMNSLLKNKTWVLVNKPKGQKLNGCK</sequence>
<organism evidence="1 2">
    <name type="scientific">Abeliophyllum distichum</name>
    <dbReference type="NCBI Taxonomy" id="126358"/>
    <lineage>
        <taxon>Eukaryota</taxon>
        <taxon>Viridiplantae</taxon>
        <taxon>Streptophyta</taxon>
        <taxon>Embryophyta</taxon>
        <taxon>Tracheophyta</taxon>
        <taxon>Spermatophyta</taxon>
        <taxon>Magnoliopsida</taxon>
        <taxon>eudicotyledons</taxon>
        <taxon>Gunneridae</taxon>
        <taxon>Pentapetalae</taxon>
        <taxon>asterids</taxon>
        <taxon>lamiids</taxon>
        <taxon>Lamiales</taxon>
        <taxon>Oleaceae</taxon>
        <taxon>Forsythieae</taxon>
        <taxon>Abeliophyllum</taxon>
    </lineage>
</organism>
<dbReference type="Proteomes" id="UP001604336">
    <property type="component" value="Unassembled WGS sequence"/>
</dbReference>
<dbReference type="AlphaFoldDB" id="A0ABD1NVH5"/>
<comment type="caution">
    <text evidence="1">The sequence shown here is derived from an EMBL/GenBank/DDBJ whole genome shotgun (WGS) entry which is preliminary data.</text>
</comment>
<protein>
    <submittedName>
        <fullName evidence="1">Retrovirus-related Pol polyprotein from transposon TNT 1-94</fullName>
    </submittedName>
</protein>
<dbReference type="EMBL" id="JBFOLK010000172">
    <property type="protein sequence ID" value="KAL2455610.1"/>
    <property type="molecule type" value="Genomic_DNA"/>
</dbReference>
<accession>A0ABD1NVH5</accession>
<proteinExistence type="predicted"/>